<dbReference type="GO" id="GO:0005230">
    <property type="term" value="F:extracellular ligand-gated monoatomic ion channel activity"/>
    <property type="evidence" value="ECO:0007669"/>
    <property type="project" value="InterPro"/>
</dbReference>
<dbReference type="SUPFAM" id="SSF90112">
    <property type="entry name" value="Neurotransmitter-gated ion-channel transmembrane pore"/>
    <property type="match status" value="2"/>
</dbReference>
<dbReference type="InterPro" id="IPR018000">
    <property type="entry name" value="Neurotransmitter_ion_chnl_CS"/>
</dbReference>
<feature type="domain" description="Neurotransmitter-gated ion-channel ligand-binding" evidence="6">
    <location>
        <begin position="562"/>
        <end position="741"/>
    </location>
</feature>
<evidence type="ECO:0000313" key="9">
    <source>
        <dbReference type="Proteomes" id="UP000270924"/>
    </source>
</evidence>
<evidence type="ECO:0000256" key="2">
    <source>
        <dbReference type="ARBA" id="ARBA00022692"/>
    </source>
</evidence>
<dbReference type="Pfam" id="PF02931">
    <property type="entry name" value="Neur_chan_LBD"/>
    <property type="match status" value="2"/>
</dbReference>
<dbReference type="InterPro" id="IPR036734">
    <property type="entry name" value="Neur_chan_lig-bd_sf"/>
</dbReference>
<keyword evidence="4 5" id="KW-0472">Membrane</keyword>
<dbReference type="PRINTS" id="PR00252">
    <property type="entry name" value="NRIONCHANNEL"/>
</dbReference>
<dbReference type="InterPro" id="IPR006202">
    <property type="entry name" value="Neur_chan_lig-bd"/>
</dbReference>
<comment type="similarity">
    <text evidence="5">Belongs to the ligand-gated ion channel (TC 1.A.9) family.</text>
</comment>
<keyword evidence="5" id="KW-0813">Transport</keyword>
<dbReference type="InParanoid" id="A0A3P7F980"/>
<evidence type="ECO:0000259" key="7">
    <source>
        <dbReference type="Pfam" id="PF02932"/>
    </source>
</evidence>
<dbReference type="PROSITE" id="PS00236">
    <property type="entry name" value="NEUROTR_ION_CHANNEL"/>
    <property type="match status" value="1"/>
</dbReference>
<reference evidence="8 9" key="1">
    <citation type="submission" date="2018-11" db="EMBL/GenBank/DDBJ databases">
        <authorList>
            <consortium name="Pathogen Informatics"/>
        </authorList>
    </citation>
    <scope>NUCLEOTIDE SEQUENCE [LARGE SCALE GENOMIC DNA]</scope>
</reference>
<keyword evidence="2 5" id="KW-0812">Transmembrane</keyword>
<keyword evidence="5" id="KW-0407">Ion channel</keyword>
<dbReference type="InterPro" id="IPR006029">
    <property type="entry name" value="Neurotrans-gated_channel_TM"/>
</dbReference>
<keyword evidence="3 5" id="KW-1133">Transmembrane helix</keyword>
<dbReference type="GO" id="GO:0016020">
    <property type="term" value="C:membrane"/>
    <property type="evidence" value="ECO:0007669"/>
    <property type="project" value="UniProtKB-SubCell"/>
</dbReference>
<name>A0A3P7F980_WUCBA</name>
<gene>
    <name evidence="8" type="ORF">WBA_LOCUS448</name>
</gene>
<dbReference type="OMA" id="WHILRTT"/>
<feature type="transmembrane region" description="Helical" evidence="5">
    <location>
        <begin position="456"/>
        <end position="480"/>
    </location>
</feature>
<dbReference type="CDD" id="cd19051">
    <property type="entry name" value="LGIC_TM_cation"/>
    <property type="match status" value="2"/>
</dbReference>
<feature type="transmembrane region" description="Helical" evidence="5">
    <location>
        <begin position="742"/>
        <end position="765"/>
    </location>
</feature>
<evidence type="ECO:0000256" key="3">
    <source>
        <dbReference type="ARBA" id="ARBA00022989"/>
    </source>
</evidence>
<keyword evidence="5" id="KW-0406">Ion transport</keyword>
<accession>A0A3P7F980</accession>
<dbReference type="Pfam" id="PF02932">
    <property type="entry name" value="Neur_chan_memb"/>
    <property type="match status" value="2"/>
</dbReference>
<organism evidence="8 9">
    <name type="scientific">Wuchereria bancrofti</name>
    <dbReference type="NCBI Taxonomy" id="6293"/>
    <lineage>
        <taxon>Eukaryota</taxon>
        <taxon>Metazoa</taxon>
        <taxon>Ecdysozoa</taxon>
        <taxon>Nematoda</taxon>
        <taxon>Chromadorea</taxon>
        <taxon>Rhabditida</taxon>
        <taxon>Spirurina</taxon>
        <taxon>Spiruromorpha</taxon>
        <taxon>Filarioidea</taxon>
        <taxon>Onchocercidae</taxon>
        <taxon>Wuchereria</taxon>
    </lineage>
</organism>
<feature type="transmembrane region" description="Helical" evidence="5">
    <location>
        <begin position="777"/>
        <end position="795"/>
    </location>
</feature>
<evidence type="ECO:0000313" key="8">
    <source>
        <dbReference type="EMBL" id="VDM07062.1"/>
    </source>
</evidence>
<comment type="caution">
    <text evidence="5">Lacks conserved residue(s) required for the propagation of feature annotation.</text>
</comment>
<evidence type="ECO:0000256" key="5">
    <source>
        <dbReference type="RuleBase" id="RU000687"/>
    </source>
</evidence>
<dbReference type="SUPFAM" id="SSF63712">
    <property type="entry name" value="Nicotinic receptor ligand binding domain-like"/>
    <property type="match status" value="2"/>
</dbReference>
<dbReference type="AlphaFoldDB" id="A0A3P7F980"/>
<dbReference type="PANTHER" id="PTHR18945">
    <property type="entry name" value="NEUROTRANSMITTER GATED ION CHANNEL"/>
    <property type="match status" value="1"/>
</dbReference>
<protein>
    <submittedName>
        <fullName evidence="8">Uncharacterized protein</fullName>
    </submittedName>
</protein>
<keyword evidence="9" id="KW-1185">Reference proteome</keyword>
<feature type="transmembrane region" description="Helical" evidence="5">
    <location>
        <begin position="1000"/>
        <end position="1020"/>
    </location>
</feature>
<feature type="domain" description="Neurotransmitter-gated ion-channel ligand-binding" evidence="6">
    <location>
        <begin position="2"/>
        <end position="186"/>
    </location>
</feature>
<feature type="domain" description="Neurotransmitter-gated ion-channel transmembrane" evidence="7">
    <location>
        <begin position="748"/>
        <end position="1015"/>
    </location>
</feature>
<feature type="domain" description="Neurotransmitter-gated ion-channel transmembrane" evidence="7">
    <location>
        <begin position="208"/>
        <end position="472"/>
    </location>
</feature>
<dbReference type="InterPro" id="IPR006201">
    <property type="entry name" value="Neur_channel"/>
</dbReference>
<dbReference type="EMBL" id="UYWW01000059">
    <property type="protein sequence ID" value="VDM07062.1"/>
    <property type="molecule type" value="Genomic_DNA"/>
</dbReference>
<evidence type="ECO:0000256" key="4">
    <source>
        <dbReference type="ARBA" id="ARBA00023136"/>
    </source>
</evidence>
<dbReference type="Gene3D" id="2.70.170.10">
    <property type="entry name" value="Neurotransmitter-gated ion-channel ligand-binding domain"/>
    <property type="match status" value="2"/>
</dbReference>
<feature type="transmembrane region" description="Helical" evidence="5">
    <location>
        <begin position="247"/>
        <end position="271"/>
    </location>
</feature>
<dbReference type="Gene3D" id="1.20.58.390">
    <property type="entry name" value="Neurotransmitter-gated ion-channel transmembrane domain"/>
    <property type="match status" value="2"/>
</dbReference>
<dbReference type="CDD" id="cd18997">
    <property type="entry name" value="LGIC_ECD_nAChR"/>
    <property type="match status" value="1"/>
</dbReference>
<dbReference type="GO" id="GO:0004888">
    <property type="term" value="F:transmembrane signaling receptor activity"/>
    <property type="evidence" value="ECO:0007669"/>
    <property type="project" value="InterPro"/>
</dbReference>
<evidence type="ECO:0000256" key="1">
    <source>
        <dbReference type="ARBA" id="ARBA00004141"/>
    </source>
</evidence>
<dbReference type="FunFam" id="2.70.170.10:FF:000028">
    <property type="entry name" value="AcetylCholine Receptor"/>
    <property type="match status" value="2"/>
</dbReference>
<comment type="subcellular location">
    <subcellularLocation>
        <location evidence="1">Membrane</location>
        <topology evidence="1">Multi-pass membrane protein</topology>
    </subcellularLocation>
</comment>
<proteinExistence type="inferred from homology"/>
<sequence>MLETYDKKSRPVWDHSRSINVTFSMDLYQILQVDEPQQYVLLNAWIIERWYDEFLYWRPEDYDNITEIHLPHSSIWLPDTTLYNSLVMKDDDTRRLLNVKLTADENIHAAYIELLYPTIYKFSCLLNLRFFPFDIQGIIKVCSMIFSSWTFDQKGIDYFAYSDIVGTTNYIENEGWHILRTTGSTNLKKVFLEPLVFRTSTASGMREEKVSLGITTLLSMSILMLMISDQMPTTSTFIPLIGSRHIFSWFILAMITIITFGTLASSVIIAIQKRGRQKSRLTPRIVCLVKFIACIMLEDIPKHLRETHEKELKTIPSLNEEGQHLRRTKQSEERCTKQAAILQRRQKSQAIEPYLCELSTLSYNNNNNGTDLLSPKEGQSDQGVNISEILDPPMPSFSLRYDSLEGGNIGSKIITSEKPQRPPQNVSNTCDEISIRQNRRLARDEYDWMAKVLERLFFILFVIIFISVTIGINSLGFYYWCKMDHVLVSFSAMLLLFAATFALSVSSLEIHRSVSEVEKDDEMHYFISERQQLPHIRLVRDLLSTKRYYFRLICLTRRLMLQDEPSQYLTLNIWMIQKWVDEFLDWNPSEYDMINYTVLPHSALWIPDTFIYNRHCTSLVVMSREGSERYMNVAVKSRHWKDKCGAEVFFLYPALYTIRCRIDIRYFPYDHQNCTLTLGSWTSSKALLNYTTDKAVNMHSYIPNEEWDILSFNLYRHEYLYACCQDPWVIIEGSLIIRRKPLYYVVNLIIPTTILTLVAIVGFFTPASTNDERTEKITIGITALLAISILMLMVSDQMPTTSDFVPLIGDLILGSICQISSSFPQQHSVLALFSVFMAIIKTENVLQRLKQRKKSIPYTVQSLDKEKLTLTELSVKLPMQRILKSGTNEEAQQGAQRLSAKENWTQISFRLKDILHKNKDRSEVIPKENSLTSLTQKMRKTSTVHSNRRHLSLWNTAVQFVRFTSSDLPQKPESAELKSMKYHRQCTLEWEFLATVVDRIFLLLFSIITMLIVIVLAITAKLAQYRFDTALGITQN</sequence>
<feature type="transmembrane region" description="Helical" evidence="5">
    <location>
        <begin position="486"/>
        <end position="505"/>
    </location>
</feature>
<evidence type="ECO:0000259" key="6">
    <source>
        <dbReference type="Pfam" id="PF02931"/>
    </source>
</evidence>
<dbReference type="Proteomes" id="UP000270924">
    <property type="component" value="Unassembled WGS sequence"/>
</dbReference>
<feature type="transmembrane region" description="Helical" evidence="5">
    <location>
        <begin position="210"/>
        <end position="227"/>
    </location>
</feature>
<dbReference type="InterPro" id="IPR038050">
    <property type="entry name" value="Neuro_actylchol_rec"/>
</dbReference>
<dbReference type="InterPro" id="IPR036719">
    <property type="entry name" value="Neuro-gated_channel_TM_sf"/>
</dbReference>
<dbReference type="OrthoDB" id="410315at2759"/>